<dbReference type="InterPro" id="IPR000836">
    <property type="entry name" value="PRTase_dom"/>
</dbReference>
<accession>A0A167GTK4</accession>
<reference evidence="10 11" key="1">
    <citation type="journal article" date="2016" name="Mol. Biol. Evol.">
        <title>Comparative Genomics of Early-Diverging Mushroom-Forming Fungi Provides Insights into the Origins of Lignocellulose Decay Capabilities.</title>
        <authorList>
            <person name="Nagy L.G."/>
            <person name="Riley R."/>
            <person name="Tritt A."/>
            <person name="Adam C."/>
            <person name="Daum C."/>
            <person name="Floudas D."/>
            <person name="Sun H."/>
            <person name="Yadav J.S."/>
            <person name="Pangilinan J."/>
            <person name="Larsson K.H."/>
            <person name="Matsuura K."/>
            <person name="Barry K."/>
            <person name="Labutti K."/>
            <person name="Kuo R."/>
            <person name="Ohm R.A."/>
            <person name="Bhattacharya S.S."/>
            <person name="Shirouzu T."/>
            <person name="Yoshinaga Y."/>
            <person name="Martin F.M."/>
            <person name="Grigoriev I.V."/>
            <person name="Hibbett D.S."/>
        </authorList>
    </citation>
    <scope>NUCLEOTIDE SEQUENCE [LARGE SCALE GENOMIC DNA]</scope>
    <source>
        <strain evidence="10 11">TUFC12733</strain>
    </source>
</reference>
<keyword evidence="7 10" id="KW-0808">Transferase</keyword>
<dbReference type="OrthoDB" id="5553476at2759"/>
<gene>
    <name evidence="10" type="ORF">CALVIDRAFT_489811</name>
</gene>
<protein>
    <recommendedName>
        <fullName evidence="5">orotate phosphoribosyltransferase</fullName>
        <ecNumber evidence="5">2.4.2.10</ecNumber>
    </recommendedName>
</protein>
<dbReference type="NCBIfam" id="TIGR00336">
    <property type="entry name" value="pyrE"/>
    <property type="match status" value="1"/>
</dbReference>
<evidence type="ECO:0000256" key="3">
    <source>
        <dbReference type="ARBA" id="ARBA00006340"/>
    </source>
</evidence>
<proteinExistence type="inferred from homology"/>
<comment type="similarity">
    <text evidence="3">Belongs to the purine/pyrimidine phosphoribosyltransferase family. PyrE subfamily.</text>
</comment>
<keyword evidence="8" id="KW-0665">Pyrimidine biosynthesis</keyword>
<evidence type="ECO:0000256" key="7">
    <source>
        <dbReference type="ARBA" id="ARBA00022679"/>
    </source>
</evidence>
<evidence type="ECO:0000256" key="6">
    <source>
        <dbReference type="ARBA" id="ARBA00022676"/>
    </source>
</evidence>
<evidence type="ECO:0000256" key="8">
    <source>
        <dbReference type="ARBA" id="ARBA00022975"/>
    </source>
</evidence>
<dbReference type="EMBL" id="KV417332">
    <property type="protein sequence ID" value="KZO90894.1"/>
    <property type="molecule type" value="Genomic_DNA"/>
</dbReference>
<dbReference type="InterPro" id="IPR029057">
    <property type="entry name" value="PRTase-like"/>
</dbReference>
<feature type="non-terminal residue" evidence="10">
    <location>
        <position position="1"/>
    </location>
</feature>
<dbReference type="InterPro" id="IPR004467">
    <property type="entry name" value="Or_phspho_trans_dom"/>
</dbReference>
<dbReference type="AlphaFoldDB" id="A0A167GTK4"/>
<dbReference type="GO" id="GO:0004588">
    <property type="term" value="F:orotate phosphoribosyltransferase activity"/>
    <property type="evidence" value="ECO:0007669"/>
    <property type="project" value="UniProtKB-EC"/>
</dbReference>
<feature type="domain" description="Phosphoribosyltransferase" evidence="9">
    <location>
        <begin position="57"/>
        <end position="153"/>
    </location>
</feature>
<dbReference type="PANTHER" id="PTHR46683">
    <property type="entry name" value="OROTATE PHOSPHORIBOSYLTRANSFERASE 1-RELATED"/>
    <property type="match status" value="1"/>
</dbReference>
<evidence type="ECO:0000256" key="1">
    <source>
        <dbReference type="ARBA" id="ARBA00003769"/>
    </source>
</evidence>
<dbReference type="Gene3D" id="3.40.50.2020">
    <property type="match status" value="1"/>
</dbReference>
<keyword evidence="11" id="KW-1185">Reference proteome</keyword>
<dbReference type="GO" id="GO:0046132">
    <property type="term" value="P:pyrimidine ribonucleoside biosynthetic process"/>
    <property type="evidence" value="ECO:0007669"/>
    <property type="project" value="TreeGrafter"/>
</dbReference>
<dbReference type="PANTHER" id="PTHR46683:SF1">
    <property type="entry name" value="OROTATE PHOSPHORIBOSYLTRANSFERASE 1-RELATED"/>
    <property type="match status" value="1"/>
</dbReference>
<dbReference type="GO" id="GO:0005737">
    <property type="term" value="C:cytoplasm"/>
    <property type="evidence" value="ECO:0007669"/>
    <property type="project" value="TreeGrafter"/>
</dbReference>
<dbReference type="UniPathway" id="UPA00070">
    <property type="reaction ID" value="UER00119"/>
</dbReference>
<dbReference type="SUPFAM" id="SSF53271">
    <property type="entry name" value="PRTase-like"/>
    <property type="match status" value="1"/>
</dbReference>
<dbReference type="Proteomes" id="UP000076738">
    <property type="component" value="Unassembled WGS sequence"/>
</dbReference>
<evidence type="ECO:0000313" key="11">
    <source>
        <dbReference type="Proteomes" id="UP000076738"/>
    </source>
</evidence>
<name>A0A167GTK4_CALVF</name>
<comment type="subunit">
    <text evidence="4">Homodimer.</text>
</comment>
<dbReference type="CDD" id="cd06223">
    <property type="entry name" value="PRTases_typeI"/>
    <property type="match status" value="1"/>
</dbReference>
<dbReference type="GO" id="GO:0044205">
    <property type="term" value="P:'de novo' UMP biosynthetic process"/>
    <property type="evidence" value="ECO:0007669"/>
    <property type="project" value="UniProtKB-UniPathway"/>
</dbReference>
<sequence length="157" mass="16740">LINGSFAADALRLGSFVLKGGRFSPSFFNAGDLSSGRSLQPVALPYAHVLHDLPPFDVLLGPAYKGIPFDALACMTLYMQYGLSVGYPYNHKEVKDHGDGGSTVGAPLKRKRVVVLDDVMTSGKAVREALALVAREGGQLVGVVELLDRERRAGARA</sequence>
<evidence type="ECO:0000256" key="5">
    <source>
        <dbReference type="ARBA" id="ARBA00011971"/>
    </source>
</evidence>
<organism evidence="10 11">
    <name type="scientific">Calocera viscosa (strain TUFC12733)</name>
    <dbReference type="NCBI Taxonomy" id="1330018"/>
    <lineage>
        <taxon>Eukaryota</taxon>
        <taxon>Fungi</taxon>
        <taxon>Dikarya</taxon>
        <taxon>Basidiomycota</taxon>
        <taxon>Agaricomycotina</taxon>
        <taxon>Dacrymycetes</taxon>
        <taxon>Dacrymycetales</taxon>
        <taxon>Dacrymycetaceae</taxon>
        <taxon>Calocera</taxon>
    </lineage>
</organism>
<dbReference type="EC" id="2.4.2.10" evidence="5"/>
<dbReference type="HAMAP" id="MF_01208">
    <property type="entry name" value="PyrE"/>
    <property type="match status" value="1"/>
</dbReference>
<evidence type="ECO:0000313" key="10">
    <source>
        <dbReference type="EMBL" id="KZO90894.1"/>
    </source>
</evidence>
<evidence type="ECO:0000256" key="4">
    <source>
        <dbReference type="ARBA" id="ARBA00011738"/>
    </source>
</evidence>
<dbReference type="STRING" id="1330018.A0A167GTK4"/>
<evidence type="ECO:0000256" key="2">
    <source>
        <dbReference type="ARBA" id="ARBA00004889"/>
    </source>
</evidence>
<keyword evidence="6 10" id="KW-0328">Glycosyltransferase</keyword>
<comment type="pathway">
    <text evidence="2">Pyrimidine metabolism; UMP biosynthesis via de novo pathway; UMP from orotate: step 1/2.</text>
</comment>
<dbReference type="GO" id="GO:0006207">
    <property type="term" value="P:'de novo' pyrimidine nucleobase biosynthetic process"/>
    <property type="evidence" value="ECO:0007669"/>
    <property type="project" value="TreeGrafter"/>
</dbReference>
<comment type="function">
    <text evidence="1">Catalyzes the transfer of a ribosyl phosphate group from 5-phosphoribose 1-diphosphate to orotate, leading to the formation of orotidine monophosphate (OMP).</text>
</comment>
<dbReference type="InterPro" id="IPR023031">
    <property type="entry name" value="OPRT"/>
</dbReference>
<evidence type="ECO:0000259" key="9">
    <source>
        <dbReference type="Pfam" id="PF00156"/>
    </source>
</evidence>
<dbReference type="Pfam" id="PF00156">
    <property type="entry name" value="Pribosyltran"/>
    <property type="match status" value="1"/>
</dbReference>